<evidence type="ECO:0000313" key="8">
    <source>
        <dbReference type="EMBL" id="KAF2201583.1"/>
    </source>
</evidence>
<evidence type="ECO:0000313" key="9">
    <source>
        <dbReference type="Proteomes" id="UP000799536"/>
    </source>
</evidence>
<feature type="compositionally biased region" description="Low complexity" evidence="6">
    <location>
        <begin position="141"/>
        <end position="154"/>
    </location>
</feature>
<keyword evidence="1" id="KW-0479">Metal-binding</keyword>
<feature type="region of interest" description="Disordered" evidence="6">
    <location>
        <begin position="388"/>
        <end position="407"/>
    </location>
</feature>
<protein>
    <recommendedName>
        <fullName evidence="7">Zn(2)-C6 fungal-type domain-containing protein</fullName>
    </recommendedName>
</protein>
<dbReference type="PANTHER" id="PTHR31069">
    <property type="entry name" value="OLEATE-ACTIVATED TRANSCRIPTION FACTOR 1-RELATED"/>
    <property type="match status" value="1"/>
</dbReference>
<feature type="compositionally biased region" description="Polar residues" evidence="6">
    <location>
        <begin position="475"/>
        <end position="488"/>
    </location>
</feature>
<reference evidence="8" key="1">
    <citation type="journal article" date="2020" name="Stud. Mycol.">
        <title>101 Dothideomycetes genomes: a test case for predicting lifestyles and emergence of pathogens.</title>
        <authorList>
            <person name="Haridas S."/>
            <person name="Albert R."/>
            <person name="Binder M."/>
            <person name="Bloem J."/>
            <person name="Labutti K."/>
            <person name="Salamov A."/>
            <person name="Andreopoulos B."/>
            <person name="Baker S."/>
            <person name="Barry K."/>
            <person name="Bills G."/>
            <person name="Bluhm B."/>
            <person name="Cannon C."/>
            <person name="Castanera R."/>
            <person name="Culley D."/>
            <person name="Daum C."/>
            <person name="Ezra D."/>
            <person name="Gonzalez J."/>
            <person name="Henrissat B."/>
            <person name="Kuo A."/>
            <person name="Liang C."/>
            <person name="Lipzen A."/>
            <person name="Lutzoni F."/>
            <person name="Magnuson J."/>
            <person name="Mondo S."/>
            <person name="Nolan M."/>
            <person name="Ohm R."/>
            <person name="Pangilinan J."/>
            <person name="Park H.-J."/>
            <person name="Ramirez L."/>
            <person name="Alfaro M."/>
            <person name="Sun H."/>
            <person name="Tritt A."/>
            <person name="Yoshinaga Y."/>
            <person name="Zwiers L.-H."/>
            <person name="Turgeon B."/>
            <person name="Goodwin S."/>
            <person name="Spatafora J."/>
            <person name="Crous P."/>
            <person name="Grigoriev I."/>
        </authorList>
    </citation>
    <scope>NUCLEOTIDE SEQUENCE</scope>
    <source>
        <strain evidence="8">ATCC 74209</strain>
    </source>
</reference>
<keyword evidence="2" id="KW-0805">Transcription regulation</keyword>
<comment type="caution">
    <text evidence="8">The sequence shown here is derived from an EMBL/GenBank/DDBJ whole genome shotgun (WGS) entry which is preliminary data.</text>
</comment>
<dbReference type="Pfam" id="PF08493">
    <property type="entry name" value="AflR"/>
    <property type="match status" value="1"/>
</dbReference>
<feature type="region of interest" description="Disordered" evidence="6">
    <location>
        <begin position="10"/>
        <end position="37"/>
    </location>
</feature>
<feature type="compositionally biased region" description="Low complexity" evidence="6">
    <location>
        <begin position="489"/>
        <end position="504"/>
    </location>
</feature>
<dbReference type="PANTHER" id="PTHR31069:SF31">
    <property type="entry name" value="MONODICTYPHENONE CLUSTER TRANSCRIPTION FACTOR-RELATED"/>
    <property type="match status" value="1"/>
</dbReference>
<proteinExistence type="predicted"/>
<dbReference type="Pfam" id="PF00172">
    <property type="entry name" value="Zn_clus"/>
    <property type="match status" value="1"/>
</dbReference>
<keyword evidence="5" id="KW-0539">Nucleus</keyword>
<evidence type="ECO:0000256" key="5">
    <source>
        <dbReference type="ARBA" id="ARBA00023242"/>
    </source>
</evidence>
<dbReference type="GO" id="GO:0003677">
    <property type="term" value="F:DNA binding"/>
    <property type="evidence" value="ECO:0007669"/>
    <property type="project" value="UniProtKB-KW"/>
</dbReference>
<organism evidence="8 9">
    <name type="scientific">Delitschia confertaspora ATCC 74209</name>
    <dbReference type="NCBI Taxonomy" id="1513339"/>
    <lineage>
        <taxon>Eukaryota</taxon>
        <taxon>Fungi</taxon>
        <taxon>Dikarya</taxon>
        <taxon>Ascomycota</taxon>
        <taxon>Pezizomycotina</taxon>
        <taxon>Dothideomycetes</taxon>
        <taxon>Pleosporomycetidae</taxon>
        <taxon>Pleosporales</taxon>
        <taxon>Delitschiaceae</taxon>
        <taxon>Delitschia</taxon>
    </lineage>
</organism>
<feature type="compositionally biased region" description="Low complexity" evidence="6">
    <location>
        <begin position="93"/>
        <end position="118"/>
    </location>
</feature>
<evidence type="ECO:0000256" key="6">
    <source>
        <dbReference type="SAM" id="MobiDB-lite"/>
    </source>
</evidence>
<feature type="region of interest" description="Disordered" evidence="6">
    <location>
        <begin position="459"/>
        <end position="504"/>
    </location>
</feature>
<dbReference type="GO" id="GO:0045122">
    <property type="term" value="P:aflatoxin biosynthetic process"/>
    <property type="evidence" value="ECO:0007669"/>
    <property type="project" value="InterPro"/>
</dbReference>
<keyword evidence="4" id="KW-0804">Transcription</keyword>
<evidence type="ECO:0000259" key="7">
    <source>
        <dbReference type="PROSITE" id="PS50048"/>
    </source>
</evidence>
<dbReference type="GO" id="GO:0005634">
    <property type="term" value="C:nucleus"/>
    <property type="evidence" value="ECO:0007669"/>
    <property type="project" value="InterPro"/>
</dbReference>
<sequence length="545" mass="59005">MAAIICSSEISASTSTPPTRPTLLRRATAPTTSASTASPLKLRDSCHACASSKVKCHKEKPTCSRCAKRGLTCEYFVTKRAGRKHDPNRRNIQNQNQNHSQKQTQSQSQHQESENTTTGSSDNIMSTINIPESRPAGLGWPASSAPPTITAPTAGDSFLIPSTTSLDLSLQQNPISPASLTSPEYNVSSHSTFPNLLSPSNLGSDFDDFFTSDLNFGTGDTQIPSGDLDIMDLLMQPTHNFTALDEAFLPADSVTTVEHTPNDGATCGNSCLIRTLRLLKSLFPLAPPSCHTVAACPPTNVPIPPPQPVNSSNSNPPPIALVPAEMRPTLDATIKENYTTLESVSEMLGCGCANDWYVLMVISLVVFRVMGGYESAVRKVGMGVGDNHLKDKSEGNDEGTANMWSRRRPAHFRSSSFQSFDDDDEEDDKARVAAQLVLSELHRVQRIVNLLSAKLRTKTKGSPTVSQECRDGRTRSVSQRNLFSSANGSANTTPESTSSSNSETIMGSVTSSILDPFSDKMLEQLDCDLRKRLKGLSLEIRIMLR</sequence>
<dbReference type="InterPro" id="IPR001138">
    <property type="entry name" value="Zn2Cys6_DnaBD"/>
</dbReference>
<name>A0A9P4JS59_9PLEO</name>
<dbReference type="EMBL" id="ML993970">
    <property type="protein sequence ID" value="KAF2201583.1"/>
    <property type="molecule type" value="Genomic_DNA"/>
</dbReference>
<dbReference type="PROSITE" id="PS50048">
    <property type="entry name" value="ZN2_CY6_FUNGAL_2"/>
    <property type="match status" value="1"/>
</dbReference>
<evidence type="ECO:0000256" key="1">
    <source>
        <dbReference type="ARBA" id="ARBA00022723"/>
    </source>
</evidence>
<dbReference type="InterPro" id="IPR013700">
    <property type="entry name" value="AflR"/>
</dbReference>
<dbReference type="GO" id="GO:0008270">
    <property type="term" value="F:zinc ion binding"/>
    <property type="evidence" value="ECO:0007669"/>
    <property type="project" value="InterPro"/>
</dbReference>
<dbReference type="Proteomes" id="UP000799536">
    <property type="component" value="Unassembled WGS sequence"/>
</dbReference>
<dbReference type="PRINTS" id="PR00755">
    <property type="entry name" value="AFLATOXINBRP"/>
</dbReference>
<keyword evidence="9" id="KW-1185">Reference proteome</keyword>
<dbReference type="AlphaFoldDB" id="A0A9P4JS59"/>
<dbReference type="Gene3D" id="4.10.240.10">
    <property type="entry name" value="Zn(2)-C6 fungal-type DNA-binding domain"/>
    <property type="match status" value="1"/>
</dbReference>
<accession>A0A9P4JS59</accession>
<dbReference type="PROSITE" id="PS00463">
    <property type="entry name" value="ZN2_CY6_FUNGAL_1"/>
    <property type="match status" value="1"/>
</dbReference>
<dbReference type="OrthoDB" id="2328572at2759"/>
<dbReference type="GO" id="GO:0000981">
    <property type="term" value="F:DNA-binding transcription factor activity, RNA polymerase II-specific"/>
    <property type="evidence" value="ECO:0007669"/>
    <property type="project" value="InterPro"/>
</dbReference>
<gene>
    <name evidence="8" type="ORF">GQ43DRAFT_471676</name>
</gene>
<dbReference type="SUPFAM" id="SSF57701">
    <property type="entry name" value="Zn2/Cys6 DNA-binding domain"/>
    <property type="match status" value="1"/>
</dbReference>
<feature type="region of interest" description="Disordered" evidence="6">
    <location>
        <begin position="82"/>
        <end position="156"/>
    </location>
</feature>
<evidence type="ECO:0000256" key="4">
    <source>
        <dbReference type="ARBA" id="ARBA00023163"/>
    </source>
</evidence>
<dbReference type="CDD" id="cd00067">
    <property type="entry name" value="GAL4"/>
    <property type="match status" value="1"/>
</dbReference>
<feature type="compositionally biased region" description="Polar residues" evidence="6">
    <location>
        <begin position="119"/>
        <end position="130"/>
    </location>
</feature>
<dbReference type="SMART" id="SM00066">
    <property type="entry name" value="GAL4"/>
    <property type="match status" value="1"/>
</dbReference>
<evidence type="ECO:0000256" key="3">
    <source>
        <dbReference type="ARBA" id="ARBA00023125"/>
    </source>
</evidence>
<keyword evidence="3" id="KW-0238">DNA-binding</keyword>
<feature type="domain" description="Zn(2)-C6 fungal-type" evidence="7">
    <location>
        <begin position="45"/>
        <end position="75"/>
    </location>
</feature>
<dbReference type="InterPro" id="IPR036864">
    <property type="entry name" value="Zn2-C6_fun-type_DNA-bd_sf"/>
</dbReference>
<dbReference type="InterPro" id="IPR050675">
    <property type="entry name" value="OAF3"/>
</dbReference>
<evidence type="ECO:0000256" key="2">
    <source>
        <dbReference type="ARBA" id="ARBA00023015"/>
    </source>
</evidence>